<dbReference type="AlphaFoldDB" id="A0AAN9LY70"/>
<comment type="subcellular location">
    <subcellularLocation>
        <location evidence="2 6">Secreted</location>
        <location evidence="2 6">Cell wall</location>
    </subcellularLocation>
</comment>
<accession>A0AAN9LY70</accession>
<dbReference type="GO" id="GO:0052793">
    <property type="term" value="F:pectin acetylesterase activity"/>
    <property type="evidence" value="ECO:0007669"/>
    <property type="project" value="TreeGrafter"/>
</dbReference>
<comment type="caution">
    <text evidence="7">The sequence shown here is derived from an EMBL/GenBank/DDBJ whole genome shotgun (WGS) entry which is preliminary data.</text>
</comment>
<dbReference type="EC" id="3.1.1.-" evidence="6"/>
<evidence type="ECO:0000313" key="8">
    <source>
        <dbReference type="Proteomes" id="UP001367508"/>
    </source>
</evidence>
<dbReference type="GO" id="GO:0009505">
    <property type="term" value="C:plant-type cell wall"/>
    <property type="evidence" value="ECO:0007669"/>
    <property type="project" value="TreeGrafter"/>
</dbReference>
<comment type="similarity">
    <text evidence="3 6">Belongs to the pectinacetylesterase family.</text>
</comment>
<dbReference type="PANTHER" id="PTHR21562:SF95">
    <property type="entry name" value="PECTIN ACETYLESTERASE"/>
    <property type="match status" value="1"/>
</dbReference>
<feature type="signal peptide" evidence="6">
    <location>
        <begin position="1"/>
        <end position="21"/>
    </location>
</feature>
<keyword evidence="4 6" id="KW-0134">Cell wall</keyword>
<evidence type="ECO:0000256" key="4">
    <source>
        <dbReference type="ARBA" id="ARBA00022512"/>
    </source>
</evidence>
<keyword evidence="5 6" id="KW-0961">Cell wall biogenesis/degradation</keyword>
<organism evidence="7 8">
    <name type="scientific">Canavalia gladiata</name>
    <name type="common">Sword bean</name>
    <name type="synonym">Dolichos gladiatus</name>
    <dbReference type="NCBI Taxonomy" id="3824"/>
    <lineage>
        <taxon>Eukaryota</taxon>
        <taxon>Viridiplantae</taxon>
        <taxon>Streptophyta</taxon>
        <taxon>Embryophyta</taxon>
        <taxon>Tracheophyta</taxon>
        <taxon>Spermatophyta</taxon>
        <taxon>Magnoliopsida</taxon>
        <taxon>eudicotyledons</taxon>
        <taxon>Gunneridae</taxon>
        <taxon>Pentapetalae</taxon>
        <taxon>rosids</taxon>
        <taxon>fabids</taxon>
        <taxon>Fabales</taxon>
        <taxon>Fabaceae</taxon>
        <taxon>Papilionoideae</taxon>
        <taxon>50 kb inversion clade</taxon>
        <taxon>NPAAA clade</taxon>
        <taxon>indigoferoid/millettioid clade</taxon>
        <taxon>Phaseoleae</taxon>
        <taxon>Canavalia</taxon>
    </lineage>
</organism>
<dbReference type="Proteomes" id="UP001367508">
    <property type="component" value="Unassembled WGS sequence"/>
</dbReference>
<keyword evidence="6" id="KW-0732">Signal</keyword>
<evidence type="ECO:0000256" key="2">
    <source>
        <dbReference type="ARBA" id="ARBA00004191"/>
    </source>
</evidence>
<comment type="function">
    <text evidence="1 6">Hydrolyzes acetyl esters in homogalacturonan regions of pectin. In type I primary cell wall, galacturonic acid residues of pectin can be acetylated at the O-2 and O-3 positions. Decreasing the degree of acetylation of pectin gels in vitro alters their physical properties.</text>
</comment>
<name>A0AAN9LY70_CANGL</name>
<evidence type="ECO:0000313" key="7">
    <source>
        <dbReference type="EMBL" id="KAK7344311.1"/>
    </source>
</evidence>
<dbReference type="Pfam" id="PF03283">
    <property type="entry name" value="PAE"/>
    <property type="match status" value="1"/>
</dbReference>
<dbReference type="GO" id="GO:0071555">
    <property type="term" value="P:cell wall organization"/>
    <property type="evidence" value="ECO:0007669"/>
    <property type="project" value="UniProtKB-KW"/>
</dbReference>
<evidence type="ECO:0000256" key="1">
    <source>
        <dbReference type="ARBA" id="ARBA00003534"/>
    </source>
</evidence>
<dbReference type="PANTHER" id="PTHR21562">
    <property type="entry name" value="NOTUM-RELATED"/>
    <property type="match status" value="1"/>
</dbReference>
<evidence type="ECO:0000256" key="3">
    <source>
        <dbReference type="ARBA" id="ARBA00005784"/>
    </source>
</evidence>
<sequence>MSNLFWLPIVTALLLSYRVDAFVPYQNLHINETDLSLLDALQPSSSFVGRTPLMVGITLIQTAAAKGAVCMDGTLPAYHLHRGYGSGANSWIVNLEGGGWCNNIRTCVYRKKTRRGSSSFMEKVIPFTGILSNNAEDNPDFFNWNRVKIRYCDGASFTGDSENKAAQLQFRGQRIWLAAMEDLMSKGMRFAKQALLSGCSAGGLATIIHCDEFRGLFPPTTKVKCFSDAGLFLDVADVSRGHTIRNFFGGVVSLQGVQKNLPRLCTNHLDPTSCFFPQNLIASIRTPLFLLNTAYDVWQIQSSLAPPSADPHGYWHDCRLNYAKCTASQIQFLQGFRNQMLNAVRGFSRSNQNGLFINSCFAHCQSERQDTWFSGNSPVIGKKAIAWAVGDWYFDRAAVKTIDCPYPCDNTCHNLVFK</sequence>
<keyword evidence="8" id="KW-1185">Reference proteome</keyword>
<feature type="chain" id="PRO_5042664821" description="Pectin acetylesterase" evidence="6">
    <location>
        <begin position="22"/>
        <end position="418"/>
    </location>
</feature>
<reference evidence="7 8" key="1">
    <citation type="submission" date="2024-01" db="EMBL/GenBank/DDBJ databases">
        <title>The genomes of 5 underutilized Papilionoideae crops provide insights into root nodulation and disease resistanc.</title>
        <authorList>
            <person name="Jiang F."/>
        </authorList>
    </citation>
    <scope>NUCLEOTIDE SEQUENCE [LARGE SCALE GENOMIC DNA]</scope>
    <source>
        <strain evidence="7">LVBAO_FW01</strain>
        <tissue evidence="7">Leaves</tissue>
    </source>
</reference>
<keyword evidence="6" id="KW-0964">Secreted</keyword>
<protein>
    <recommendedName>
        <fullName evidence="6">Pectin acetylesterase</fullName>
        <ecNumber evidence="6">3.1.1.-</ecNumber>
    </recommendedName>
</protein>
<evidence type="ECO:0000256" key="5">
    <source>
        <dbReference type="ARBA" id="ARBA00023316"/>
    </source>
</evidence>
<dbReference type="EMBL" id="JAYMYQ010000003">
    <property type="protein sequence ID" value="KAK7344311.1"/>
    <property type="molecule type" value="Genomic_DNA"/>
</dbReference>
<evidence type="ECO:0000256" key="6">
    <source>
        <dbReference type="RuleBase" id="RU363114"/>
    </source>
</evidence>
<gene>
    <name evidence="7" type="ORF">VNO77_13767</name>
</gene>
<keyword evidence="6" id="KW-0378">Hydrolase</keyword>
<dbReference type="InterPro" id="IPR004963">
    <property type="entry name" value="PAE/NOTUM"/>
</dbReference>
<proteinExistence type="inferred from homology"/>